<evidence type="ECO:0000313" key="2">
    <source>
        <dbReference type="EMBL" id="KZV24576.1"/>
    </source>
</evidence>
<keyword evidence="3" id="KW-1185">Reference proteome</keyword>
<feature type="compositionally biased region" description="Low complexity" evidence="1">
    <location>
        <begin position="11"/>
        <end position="30"/>
    </location>
</feature>
<dbReference type="OrthoDB" id="1937173at2759"/>
<feature type="region of interest" description="Disordered" evidence="1">
    <location>
        <begin position="1"/>
        <end position="41"/>
    </location>
</feature>
<feature type="compositionally biased region" description="Polar residues" evidence="1">
    <location>
        <begin position="1"/>
        <end position="10"/>
    </location>
</feature>
<protein>
    <submittedName>
        <fullName evidence="2">Cell nucleic acid-binding protein-like protein</fullName>
    </submittedName>
</protein>
<organism evidence="2 3">
    <name type="scientific">Dorcoceras hygrometricum</name>
    <dbReference type="NCBI Taxonomy" id="472368"/>
    <lineage>
        <taxon>Eukaryota</taxon>
        <taxon>Viridiplantae</taxon>
        <taxon>Streptophyta</taxon>
        <taxon>Embryophyta</taxon>
        <taxon>Tracheophyta</taxon>
        <taxon>Spermatophyta</taxon>
        <taxon>Magnoliopsida</taxon>
        <taxon>eudicotyledons</taxon>
        <taxon>Gunneridae</taxon>
        <taxon>Pentapetalae</taxon>
        <taxon>asterids</taxon>
        <taxon>lamiids</taxon>
        <taxon>Lamiales</taxon>
        <taxon>Gesneriaceae</taxon>
        <taxon>Didymocarpoideae</taxon>
        <taxon>Trichosporeae</taxon>
        <taxon>Loxocarpinae</taxon>
        <taxon>Dorcoceras</taxon>
    </lineage>
</organism>
<name>A0A2Z7AT64_9LAMI</name>
<dbReference type="EMBL" id="KV012587">
    <property type="protein sequence ID" value="KZV24576.1"/>
    <property type="molecule type" value="Genomic_DNA"/>
</dbReference>
<proteinExistence type="predicted"/>
<evidence type="ECO:0000313" key="3">
    <source>
        <dbReference type="Proteomes" id="UP000250235"/>
    </source>
</evidence>
<reference evidence="2 3" key="1">
    <citation type="journal article" date="2015" name="Proc. Natl. Acad. Sci. U.S.A.">
        <title>The resurrection genome of Boea hygrometrica: A blueprint for survival of dehydration.</title>
        <authorList>
            <person name="Xiao L."/>
            <person name="Yang G."/>
            <person name="Zhang L."/>
            <person name="Yang X."/>
            <person name="Zhao S."/>
            <person name="Ji Z."/>
            <person name="Zhou Q."/>
            <person name="Hu M."/>
            <person name="Wang Y."/>
            <person name="Chen M."/>
            <person name="Xu Y."/>
            <person name="Jin H."/>
            <person name="Xiao X."/>
            <person name="Hu G."/>
            <person name="Bao F."/>
            <person name="Hu Y."/>
            <person name="Wan P."/>
            <person name="Li L."/>
            <person name="Deng X."/>
            <person name="Kuang T."/>
            <person name="Xiang C."/>
            <person name="Zhu J.K."/>
            <person name="Oliver M.J."/>
            <person name="He Y."/>
        </authorList>
    </citation>
    <scope>NUCLEOTIDE SEQUENCE [LARGE SCALE GENOMIC DNA]</scope>
    <source>
        <strain evidence="3">cv. XS01</strain>
    </source>
</reference>
<evidence type="ECO:0000256" key="1">
    <source>
        <dbReference type="SAM" id="MobiDB-lite"/>
    </source>
</evidence>
<gene>
    <name evidence="2" type="ORF">F511_10217</name>
</gene>
<dbReference type="AlphaFoldDB" id="A0A2Z7AT64"/>
<accession>A0A2Z7AT64</accession>
<dbReference type="Proteomes" id="UP000250235">
    <property type="component" value="Unassembled WGS sequence"/>
</dbReference>
<sequence>MPERQASSVHSFQPQNQQQGRQGGSQTVSQPPKQQTRVFALTEEQAQAAPDDVIAGNCYLCTFPAYVFSDTKFCYCMIPICI</sequence>